<dbReference type="EMBL" id="VDMD01000012">
    <property type="protein sequence ID" value="TRM62619.1"/>
    <property type="molecule type" value="Genomic_DNA"/>
</dbReference>
<sequence>MSHVSHQELDFDFWEFVCCARCQLPFGSTAGQSIPFWLTECGHVICNNHLSADQSCSKCGAQGIQLIPLQRDLEAPMSEWFRSIPYGLDGLAQAAKFQQETLSSQIRYYRTRYQQQRVTLDRFKRDNEDLAKSNQALMDENAQLRQQLGYEPMDPGMGGVEPSTSVNVNGKRPMGDPALQYNDGMYANSYSSPRSAMTPNGPARLTLRQGQQPPTLTRQEQNGSDSSKPRRRQEQHDIRPGSSQRLVEQYAYQPPPTATRQAPPGTMSYAQGAPRMAHTNARDEDQPLASNSTMPPSGRFNPQPHATRSSKPTAPGSFSQARTQPHINVPPGASRPTRAAAPPGPPPSVRRPQNGPGATPVANRRFVPPTPSRGRFVPVNTPGSARGPPRTTQGSAAGGGQRMPFIPGRTADR</sequence>
<reference evidence="4 5" key="1">
    <citation type="journal article" date="2019" name="New Phytol.">
        <title>Comparative genomics reveals unique wood-decay strategies and fruiting body development in the Schizophyllaceae.</title>
        <authorList>
            <person name="Almasi E."/>
            <person name="Sahu N."/>
            <person name="Krizsan K."/>
            <person name="Balint B."/>
            <person name="Kovacs G.M."/>
            <person name="Kiss B."/>
            <person name="Cseklye J."/>
            <person name="Drula E."/>
            <person name="Henrissat B."/>
            <person name="Nagy I."/>
            <person name="Chovatia M."/>
            <person name="Adam C."/>
            <person name="LaButti K."/>
            <person name="Lipzen A."/>
            <person name="Riley R."/>
            <person name="Grigoriev I.V."/>
            <person name="Nagy L.G."/>
        </authorList>
    </citation>
    <scope>NUCLEOTIDE SEQUENCE [LARGE SCALE GENOMIC DNA]</scope>
    <source>
        <strain evidence="4 5">NL-1724</strain>
    </source>
</reference>
<proteinExistence type="predicted"/>
<evidence type="ECO:0000256" key="3">
    <source>
        <dbReference type="SAM" id="MobiDB-lite"/>
    </source>
</evidence>
<feature type="compositionally biased region" description="Low complexity" evidence="3">
    <location>
        <begin position="330"/>
        <end position="341"/>
    </location>
</feature>
<dbReference type="PANTHER" id="PTHR22663:SF17">
    <property type="entry name" value="RING FINGER PROTEIN NARYA-RELATED"/>
    <property type="match status" value="1"/>
</dbReference>
<evidence type="ECO:0000313" key="4">
    <source>
        <dbReference type="EMBL" id="TRM62619.1"/>
    </source>
</evidence>
<organism evidence="4 5">
    <name type="scientific">Schizophyllum amplum</name>
    <dbReference type="NCBI Taxonomy" id="97359"/>
    <lineage>
        <taxon>Eukaryota</taxon>
        <taxon>Fungi</taxon>
        <taxon>Dikarya</taxon>
        <taxon>Basidiomycota</taxon>
        <taxon>Agaricomycotina</taxon>
        <taxon>Agaricomycetes</taxon>
        <taxon>Agaricomycetidae</taxon>
        <taxon>Agaricales</taxon>
        <taxon>Schizophyllaceae</taxon>
        <taxon>Schizophyllum</taxon>
    </lineage>
</organism>
<dbReference type="AlphaFoldDB" id="A0A550CCW7"/>
<comment type="caution">
    <text evidence="4">The sequence shown here is derived from an EMBL/GenBank/DDBJ whole genome shotgun (WGS) entry which is preliminary data.</text>
</comment>
<protein>
    <submittedName>
        <fullName evidence="4">Uncharacterized protein</fullName>
    </submittedName>
</protein>
<accession>A0A550CCW7</accession>
<dbReference type="InterPro" id="IPR042123">
    <property type="entry name" value="Zip3/RNF212-like"/>
</dbReference>
<feature type="region of interest" description="Disordered" evidence="3">
    <location>
        <begin position="152"/>
        <end position="413"/>
    </location>
</feature>
<dbReference type="GO" id="GO:0000795">
    <property type="term" value="C:synaptonemal complex"/>
    <property type="evidence" value="ECO:0007669"/>
    <property type="project" value="InterPro"/>
</dbReference>
<dbReference type="STRING" id="97359.A0A550CCW7"/>
<dbReference type="GO" id="GO:0016925">
    <property type="term" value="P:protein sumoylation"/>
    <property type="evidence" value="ECO:0007669"/>
    <property type="project" value="TreeGrafter"/>
</dbReference>
<feature type="compositionally biased region" description="Polar residues" evidence="3">
    <location>
        <begin position="188"/>
        <end position="198"/>
    </location>
</feature>
<evidence type="ECO:0000256" key="1">
    <source>
        <dbReference type="ARBA" id="ARBA00023254"/>
    </source>
</evidence>
<dbReference type="PANTHER" id="PTHR22663">
    <property type="entry name" value="RING FINGER PROTEIN NARYA-RELATED"/>
    <property type="match status" value="1"/>
</dbReference>
<dbReference type="Proteomes" id="UP000320762">
    <property type="component" value="Unassembled WGS sequence"/>
</dbReference>
<dbReference type="GO" id="GO:0019789">
    <property type="term" value="F:SUMO transferase activity"/>
    <property type="evidence" value="ECO:0007669"/>
    <property type="project" value="InterPro"/>
</dbReference>
<gene>
    <name evidence="4" type="ORF">BD626DRAFT_497961</name>
</gene>
<feature type="coiled-coil region" evidence="2">
    <location>
        <begin position="120"/>
        <end position="147"/>
    </location>
</feature>
<feature type="compositionally biased region" description="Polar residues" evidence="3">
    <location>
        <begin position="304"/>
        <end position="326"/>
    </location>
</feature>
<evidence type="ECO:0000313" key="5">
    <source>
        <dbReference type="Proteomes" id="UP000320762"/>
    </source>
</evidence>
<dbReference type="GO" id="GO:0007131">
    <property type="term" value="P:reciprocal meiotic recombination"/>
    <property type="evidence" value="ECO:0007669"/>
    <property type="project" value="InterPro"/>
</dbReference>
<feature type="compositionally biased region" description="Polar residues" evidence="3">
    <location>
        <begin position="208"/>
        <end position="226"/>
    </location>
</feature>
<keyword evidence="1" id="KW-0469">Meiosis</keyword>
<dbReference type="GO" id="GO:0007129">
    <property type="term" value="P:homologous chromosome pairing at meiosis"/>
    <property type="evidence" value="ECO:0007669"/>
    <property type="project" value="TreeGrafter"/>
</dbReference>
<keyword evidence="2" id="KW-0175">Coiled coil</keyword>
<evidence type="ECO:0000256" key="2">
    <source>
        <dbReference type="SAM" id="Coils"/>
    </source>
</evidence>
<dbReference type="OrthoDB" id="2535391at2759"/>
<keyword evidence="5" id="KW-1185">Reference proteome</keyword>
<name>A0A550CCW7_9AGAR</name>